<dbReference type="PANTHER" id="PTHR28520:SF2">
    <property type="entry name" value="MITOTIC-SPINDLE ORGANIZING PROTEIN 1"/>
    <property type="match status" value="1"/>
</dbReference>
<dbReference type="GO" id="GO:0031021">
    <property type="term" value="C:interphase microtubule organizing center"/>
    <property type="evidence" value="ECO:0007669"/>
    <property type="project" value="TreeGrafter"/>
</dbReference>
<dbReference type="InterPro" id="IPR022214">
    <property type="entry name" value="MZT1"/>
</dbReference>
<evidence type="ECO:0000256" key="4">
    <source>
        <dbReference type="ARBA" id="ARBA00023212"/>
    </source>
</evidence>
<evidence type="ECO:0000256" key="1">
    <source>
        <dbReference type="ARBA" id="ARBA00004267"/>
    </source>
</evidence>
<dbReference type="GO" id="GO:0033566">
    <property type="term" value="P:gamma-tubulin complex localization"/>
    <property type="evidence" value="ECO:0007669"/>
    <property type="project" value="InterPro"/>
</dbReference>
<dbReference type="GO" id="GO:0005813">
    <property type="term" value="C:centrosome"/>
    <property type="evidence" value="ECO:0007669"/>
    <property type="project" value="TreeGrafter"/>
</dbReference>
<keyword evidence="4" id="KW-0206">Cytoskeleton</keyword>
<comment type="similarity">
    <text evidence="2">Belongs to the MOZART1 family.</text>
</comment>
<comment type="subcellular location">
    <subcellularLocation>
        <location evidence="1">Cytoplasm</location>
        <location evidence="1">Cytoskeleton</location>
        <location evidence="1">Microtubule organizing center</location>
    </subcellularLocation>
</comment>
<dbReference type="AlphaFoldDB" id="A0AAW1DP67"/>
<dbReference type="GO" id="GO:0090307">
    <property type="term" value="P:mitotic spindle assembly"/>
    <property type="evidence" value="ECO:0007669"/>
    <property type="project" value="TreeGrafter"/>
</dbReference>
<organism evidence="5 6">
    <name type="scientific">Rhynocoris fuscipes</name>
    <dbReference type="NCBI Taxonomy" id="488301"/>
    <lineage>
        <taxon>Eukaryota</taxon>
        <taxon>Metazoa</taxon>
        <taxon>Ecdysozoa</taxon>
        <taxon>Arthropoda</taxon>
        <taxon>Hexapoda</taxon>
        <taxon>Insecta</taxon>
        <taxon>Pterygota</taxon>
        <taxon>Neoptera</taxon>
        <taxon>Paraneoptera</taxon>
        <taxon>Hemiptera</taxon>
        <taxon>Heteroptera</taxon>
        <taxon>Panheteroptera</taxon>
        <taxon>Cimicomorpha</taxon>
        <taxon>Reduviidae</taxon>
        <taxon>Harpactorinae</taxon>
        <taxon>Harpactorini</taxon>
        <taxon>Rhynocoris</taxon>
    </lineage>
</organism>
<comment type="caution">
    <text evidence="5">The sequence shown here is derived from an EMBL/GenBank/DDBJ whole genome shotgun (WGS) entry which is preliminary data.</text>
</comment>
<dbReference type="GO" id="GO:0005819">
    <property type="term" value="C:spindle"/>
    <property type="evidence" value="ECO:0007669"/>
    <property type="project" value="TreeGrafter"/>
</dbReference>
<reference evidence="5 6" key="1">
    <citation type="submission" date="2022-12" db="EMBL/GenBank/DDBJ databases">
        <title>Chromosome-level genome assembly of true bugs.</title>
        <authorList>
            <person name="Ma L."/>
            <person name="Li H."/>
        </authorList>
    </citation>
    <scope>NUCLEOTIDE SEQUENCE [LARGE SCALE GENOMIC DNA]</scope>
    <source>
        <strain evidence="5">Lab_2022b</strain>
    </source>
</reference>
<dbReference type="Proteomes" id="UP001461498">
    <property type="component" value="Unassembled WGS sequence"/>
</dbReference>
<dbReference type="GO" id="GO:0000931">
    <property type="term" value="C:gamma-tubulin ring complex"/>
    <property type="evidence" value="ECO:0007669"/>
    <property type="project" value="InterPro"/>
</dbReference>
<evidence type="ECO:0000313" key="6">
    <source>
        <dbReference type="Proteomes" id="UP001461498"/>
    </source>
</evidence>
<protein>
    <recommendedName>
        <fullName evidence="7">Mitotic-spindle organizing protein 1</fullName>
    </recommendedName>
</protein>
<name>A0AAW1DP67_9HEMI</name>
<dbReference type="PANTHER" id="PTHR28520">
    <property type="entry name" value="MITOTIC-SPINDLE ORGANIZING PROTEIN 1"/>
    <property type="match status" value="1"/>
</dbReference>
<dbReference type="EMBL" id="JAPXFL010000001">
    <property type="protein sequence ID" value="KAK9512422.1"/>
    <property type="molecule type" value="Genomic_DNA"/>
</dbReference>
<keyword evidence="6" id="KW-1185">Reference proteome</keyword>
<evidence type="ECO:0000256" key="3">
    <source>
        <dbReference type="ARBA" id="ARBA00022490"/>
    </source>
</evidence>
<accession>A0AAW1DP67</accession>
<evidence type="ECO:0000313" key="5">
    <source>
        <dbReference type="EMBL" id="KAK9512422.1"/>
    </source>
</evidence>
<dbReference type="GO" id="GO:0051415">
    <property type="term" value="P:microtubule nucleation by interphase microtubule organizing center"/>
    <property type="evidence" value="ECO:0007669"/>
    <property type="project" value="TreeGrafter"/>
</dbReference>
<dbReference type="Pfam" id="PF12554">
    <property type="entry name" value="MOZART1"/>
    <property type="match status" value="1"/>
</dbReference>
<sequence>MPGDVEDKKKRSQQEMFQICFEISKLLNTGLDAESLKYCIRLCESGVNPEKVAKMVSEMNTAIKTIEKKLENKENSQFKSSTSLDNH</sequence>
<evidence type="ECO:0008006" key="7">
    <source>
        <dbReference type="Google" id="ProtNLM"/>
    </source>
</evidence>
<proteinExistence type="inferred from homology"/>
<keyword evidence="3" id="KW-0963">Cytoplasm</keyword>
<evidence type="ECO:0000256" key="2">
    <source>
        <dbReference type="ARBA" id="ARBA00011015"/>
    </source>
</evidence>
<gene>
    <name evidence="5" type="ORF">O3M35_000859</name>
</gene>